<dbReference type="InterPro" id="IPR051553">
    <property type="entry name" value="Ran_GTPase-activating"/>
</dbReference>
<proteinExistence type="predicted"/>
<dbReference type="PANTHER" id="PTHR45982">
    <property type="entry name" value="REGULATOR OF CHROMOSOME CONDENSATION"/>
    <property type="match status" value="1"/>
</dbReference>
<sequence length="126" mass="12970">MNALLRGRSRSAPLFAGLLALLAILLAWPSTATAQEGRLKGWGANESYQFGGVVTNAKYKPVTVPGLTDTDIKSIDAGASHSLALLSNGTVESWGLNTSGQLGIGTLTNQDQASTVTGLRGVVAIC</sequence>
<reference evidence="2 3" key="1">
    <citation type="submission" date="2023-09" db="EMBL/GenBank/DDBJ databases">
        <title>Genome completion map analysis of the actinomycetes C11-1.</title>
        <authorList>
            <person name="Qin P."/>
            <person name="Guan P."/>
        </authorList>
    </citation>
    <scope>NUCLEOTIDE SEQUENCE [LARGE SCALE GENOMIC DNA]</scope>
    <source>
        <strain evidence="2 3">C11-1</strain>
    </source>
</reference>
<feature type="chain" id="PRO_5046094993" evidence="1">
    <location>
        <begin position="35"/>
        <end position="126"/>
    </location>
</feature>
<evidence type="ECO:0000313" key="2">
    <source>
        <dbReference type="EMBL" id="WNF31073.1"/>
    </source>
</evidence>
<dbReference type="EMBL" id="CP134500">
    <property type="protein sequence ID" value="WNF31073.1"/>
    <property type="molecule type" value="Genomic_DNA"/>
</dbReference>
<evidence type="ECO:0000256" key="1">
    <source>
        <dbReference type="SAM" id="SignalP"/>
    </source>
</evidence>
<dbReference type="PANTHER" id="PTHR45982:SF1">
    <property type="entry name" value="REGULATOR OF CHROMOSOME CONDENSATION"/>
    <property type="match status" value="1"/>
</dbReference>
<name>A0ABY9W5M7_9ACTN</name>
<keyword evidence="1" id="KW-0732">Signal</keyword>
<feature type="signal peptide" evidence="1">
    <location>
        <begin position="1"/>
        <end position="34"/>
    </location>
</feature>
<protein>
    <submittedName>
        <fullName evidence="2">Uncharacterized protein</fullName>
    </submittedName>
</protein>
<dbReference type="Pfam" id="PF13540">
    <property type="entry name" value="RCC1_2"/>
    <property type="match status" value="1"/>
</dbReference>
<gene>
    <name evidence="2" type="ORF">RI138_31940</name>
</gene>
<dbReference type="InterPro" id="IPR009091">
    <property type="entry name" value="RCC1/BLIP-II"/>
</dbReference>
<dbReference type="Proteomes" id="UP001303236">
    <property type="component" value="Chromosome"/>
</dbReference>
<evidence type="ECO:0000313" key="3">
    <source>
        <dbReference type="Proteomes" id="UP001303236"/>
    </source>
</evidence>
<dbReference type="Gene3D" id="2.130.10.30">
    <property type="entry name" value="Regulator of chromosome condensation 1/beta-lactamase-inhibitor protein II"/>
    <property type="match status" value="1"/>
</dbReference>
<organism evidence="2 3">
    <name type="scientific">Streptomyces durocortorensis</name>
    <dbReference type="NCBI Taxonomy" id="2811104"/>
    <lineage>
        <taxon>Bacteria</taxon>
        <taxon>Bacillati</taxon>
        <taxon>Actinomycetota</taxon>
        <taxon>Actinomycetes</taxon>
        <taxon>Kitasatosporales</taxon>
        <taxon>Streptomycetaceae</taxon>
        <taxon>Streptomyces</taxon>
    </lineage>
</organism>
<dbReference type="SUPFAM" id="SSF50985">
    <property type="entry name" value="RCC1/BLIP-II"/>
    <property type="match status" value="1"/>
</dbReference>
<accession>A0ABY9W5M7</accession>
<dbReference type="PROSITE" id="PS50012">
    <property type="entry name" value="RCC1_3"/>
    <property type="match status" value="1"/>
</dbReference>
<dbReference type="InterPro" id="IPR000408">
    <property type="entry name" value="Reg_chr_condens"/>
</dbReference>
<keyword evidence="3" id="KW-1185">Reference proteome</keyword>